<protein>
    <submittedName>
        <fullName evidence="1">Uncharacterized protein</fullName>
    </submittedName>
</protein>
<comment type="caution">
    <text evidence="1">The sequence shown here is derived from an EMBL/GenBank/DDBJ whole genome shotgun (WGS) entry which is preliminary data.</text>
</comment>
<dbReference type="RefSeq" id="WP_379021344.1">
    <property type="nucleotide sequence ID" value="NZ_JBHRTA010000022.1"/>
</dbReference>
<sequence length="86" mass="10169">MNPFYDISPSESELAHPFQLKNLGENQVRASYGVTIRDEWGNKTYGDPGRYESPTTDKDYDWEFLRRFQSFDPIYDAPKLQRTRSQ</sequence>
<evidence type="ECO:0000313" key="1">
    <source>
        <dbReference type="EMBL" id="MFC3197558.1"/>
    </source>
</evidence>
<proteinExistence type="predicted"/>
<evidence type="ECO:0000313" key="2">
    <source>
        <dbReference type="Proteomes" id="UP001595526"/>
    </source>
</evidence>
<name>A0ABV7JMM2_9SPHI</name>
<dbReference type="Proteomes" id="UP001595526">
    <property type="component" value="Unassembled WGS sequence"/>
</dbReference>
<gene>
    <name evidence="1" type="ORF">ACFOET_08025</name>
</gene>
<reference evidence="2" key="1">
    <citation type="journal article" date="2019" name="Int. J. Syst. Evol. Microbiol.">
        <title>The Global Catalogue of Microorganisms (GCM) 10K type strain sequencing project: providing services to taxonomists for standard genome sequencing and annotation.</title>
        <authorList>
            <consortium name="The Broad Institute Genomics Platform"/>
            <consortium name="The Broad Institute Genome Sequencing Center for Infectious Disease"/>
            <person name="Wu L."/>
            <person name="Ma J."/>
        </authorList>
    </citation>
    <scope>NUCLEOTIDE SEQUENCE [LARGE SCALE GENOMIC DNA]</scope>
    <source>
        <strain evidence="2">KCTC 52416</strain>
    </source>
</reference>
<accession>A0ABV7JMM2</accession>
<organism evidence="1 2">
    <name type="scientific">Parapedobacter deserti</name>
    <dbReference type="NCBI Taxonomy" id="1912957"/>
    <lineage>
        <taxon>Bacteria</taxon>
        <taxon>Pseudomonadati</taxon>
        <taxon>Bacteroidota</taxon>
        <taxon>Sphingobacteriia</taxon>
        <taxon>Sphingobacteriales</taxon>
        <taxon>Sphingobacteriaceae</taxon>
        <taxon>Parapedobacter</taxon>
    </lineage>
</organism>
<dbReference type="EMBL" id="JBHRTA010000022">
    <property type="protein sequence ID" value="MFC3197558.1"/>
    <property type="molecule type" value="Genomic_DNA"/>
</dbReference>
<keyword evidence="2" id="KW-1185">Reference proteome</keyword>